<protein>
    <submittedName>
        <fullName evidence="1">Uncharacterized protein</fullName>
    </submittedName>
</protein>
<gene>
    <name evidence="1" type="ORF">AVEN_120868_1</name>
</gene>
<reference evidence="1 2" key="1">
    <citation type="journal article" date="2019" name="Sci. Rep.">
        <title>Orb-weaving spider Araneus ventricosus genome elucidates the spidroin gene catalogue.</title>
        <authorList>
            <person name="Kono N."/>
            <person name="Nakamura H."/>
            <person name="Ohtoshi R."/>
            <person name="Moran D.A.P."/>
            <person name="Shinohara A."/>
            <person name="Yoshida Y."/>
            <person name="Fujiwara M."/>
            <person name="Mori M."/>
            <person name="Tomita M."/>
            <person name="Arakawa K."/>
        </authorList>
    </citation>
    <scope>NUCLEOTIDE SEQUENCE [LARGE SCALE GENOMIC DNA]</scope>
</reference>
<dbReference type="EMBL" id="BGPR01004135">
    <property type="protein sequence ID" value="GBM96352.1"/>
    <property type="molecule type" value="Genomic_DNA"/>
</dbReference>
<sequence>MTPIHAHPLPFCDFCSYQRDWVPLTHHLISALWPSGPNEYPNQMEIRLFPQSTPIFISFLHWRRDLASCVPKKVEWITDECLALELSDPHFVLYATPSRKRGRLKTIPTFTFQTISSTNVFLQPLWN</sequence>
<accession>A0A4Y2K514</accession>
<comment type="caution">
    <text evidence="1">The sequence shown here is derived from an EMBL/GenBank/DDBJ whole genome shotgun (WGS) entry which is preliminary data.</text>
</comment>
<keyword evidence="2" id="KW-1185">Reference proteome</keyword>
<name>A0A4Y2K514_ARAVE</name>
<evidence type="ECO:0000313" key="2">
    <source>
        <dbReference type="Proteomes" id="UP000499080"/>
    </source>
</evidence>
<evidence type="ECO:0000313" key="1">
    <source>
        <dbReference type="EMBL" id="GBM96352.1"/>
    </source>
</evidence>
<proteinExistence type="predicted"/>
<dbReference type="Proteomes" id="UP000499080">
    <property type="component" value="Unassembled WGS sequence"/>
</dbReference>
<dbReference type="AlphaFoldDB" id="A0A4Y2K514"/>
<organism evidence="1 2">
    <name type="scientific">Araneus ventricosus</name>
    <name type="common">Orbweaver spider</name>
    <name type="synonym">Epeira ventricosa</name>
    <dbReference type="NCBI Taxonomy" id="182803"/>
    <lineage>
        <taxon>Eukaryota</taxon>
        <taxon>Metazoa</taxon>
        <taxon>Ecdysozoa</taxon>
        <taxon>Arthropoda</taxon>
        <taxon>Chelicerata</taxon>
        <taxon>Arachnida</taxon>
        <taxon>Araneae</taxon>
        <taxon>Araneomorphae</taxon>
        <taxon>Entelegynae</taxon>
        <taxon>Araneoidea</taxon>
        <taxon>Araneidae</taxon>
        <taxon>Araneus</taxon>
    </lineage>
</organism>